<keyword evidence="7" id="KW-1185">Reference proteome</keyword>
<evidence type="ECO:0000256" key="1">
    <source>
        <dbReference type="ARBA" id="ARBA00022741"/>
    </source>
</evidence>
<evidence type="ECO:0000256" key="3">
    <source>
        <dbReference type="SAM" id="MobiDB-lite"/>
    </source>
</evidence>
<dbReference type="GO" id="GO:0005739">
    <property type="term" value="C:mitochondrion"/>
    <property type="evidence" value="ECO:0007669"/>
    <property type="project" value="TreeGrafter"/>
</dbReference>
<dbReference type="PROSITE" id="PS51388">
    <property type="entry name" value="GED"/>
    <property type="match status" value="1"/>
</dbReference>
<dbReference type="GO" id="GO:0000266">
    <property type="term" value="P:mitochondrial fission"/>
    <property type="evidence" value="ECO:0007669"/>
    <property type="project" value="TreeGrafter"/>
</dbReference>
<proteinExistence type="predicted"/>
<dbReference type="InParanoid" id="A0A084QYW3"/>
<keyword evidence="1" id="KW-0547">Nucleotide-binding</keyword>
<evidence type="ECO:0008006" key="8">
    <source>
        <dbReference type="Google" id="ProtNLM"/>
    </source>
</evidence>
<dbReference type="GO" id="GO:0008017">
    <property type="term" value="F:microtubule binding"/>
    <property type="evidence" value="ECO:0007669"/>
    <property type="project" value="TreeGrafter"/>
</dbReference>
<protein>
    <recommendedName>
        <fullName evidence="8">GED domain-containing protein</fullName>
    </recommendedName>
</protein>
<accession>A0A084QYW3</accession>
<dbReference type="PANTHER" id="PTHR11566:SF149">
    <property type="entry name" value="GTPASE, PUTATIVE (AFU_ORTHOLOGUE AFUA_6G11890)-RELATED"/>
    <property type="match status" value="1"/>
</dbReference>
<dbReference type="EMBL" id="KL659601">
    <property type="protein sequence ID" value="KFA69148.1"/>
    <property type="molecule type" value="Genomic_DNA"/>
</dbReference>
<organism evidence="6 7">
    <name type="scientific">Stachybotrys chlorohalonatus (strain IBT 40285)</name>
    <dbReference type="NCBI Taxonomy" id="1283841"/>
    <lineage>
        <taxon>Eukaryota</taxon>
        <taxon>Fungi</taxon>
        <taxon>Dikarya</taxon>
        <taxon>Ascomycota</taxon>
        <taxon>Pezizomycotina</taxon>
        <taxon>Sordariomycetes</taxon>
        <taxon>Hypocreomycetidae</taxon>
        <taxon>Hypocreales</taxon>
        <taxon>Stachybotryaceae</taxon>
        <taxon>Stachybotrys</taxon>
    </lineage>
</organism>
<dbReference type="SUPFAM" id="SSF52540">
    <property type="entry name" value="P-loop containing nucleoside triphosphate hydrolases"/>
    <property type="match status" value="1"/>
</dbReference>
<dbReference type="Proteomes" id="UP000028524">
    <property type="component" value="Unassembled WGS sequence"/>
</dbReference>
<dbReference type="Gene3D" id="3.40.50.300">
    <property type="entry name" value="P-loop containing nucleotide triphosphate hydrolases"/>
    <property type="match status" value="1"/>
</dbReference>
<dbReference type="Pfam" id="PF00350">
    <property type="entry name" value="Dynamin_N"/>
    <property type="match status" value="1"/>
</dbReference>
<name>A0A084QYW3_STAC4</name>
<dbReference type="OrthoDB" id="415706at2759"/>
<dbReference type="PROSITE" id="PS51718">
    <property type="entry name" value="G_DYNAMIN_2"/>
    <property type="match status" value="1"/>
</dbReference>
<feature type="compositionally biased region" description="Polar residues" evidence="3">
    <location>
        <begin position="689"/>
        <end position="702"/>
    </location>
</feature>
<dbReference type="PRINTS" id="PR00195">
    <property type="entry name" value="DYNAMIN"/>
</dbReference>
<dbReference type="PANTHER" id="PTHR11566">
    <property type="entry name" value="DYNAMIN"/>
    <property type="match status" value="1"/>
</dbReference>
<evidence type="ECO:0000313" key="6">
    <source>
        <dbReference type="EMBL" id="KFA69148.1"/>
    </source>
</evidence>
<dbReference type="FunFam" id="3.40.50.300:FF:001425">
    <property type="entry name" value="Dynamin GTPase, putative"/>
    <property type="match status" value="1"/>
</dbReference>
<evidence type="ECO:0000256" key="2">
    <source>
        <dbReference type="ARBA" id="ARBA00023134"/>
    </source>
</evidence>
<dbReference type="InterPro" id="IPR030381">
    <property type="entry name" value="G_DYNAMIN_dom"/>
</dbReference>
<evidence type="ECO:0000259" key="4">
    <source>
        <dbReference type="PROSITE" id="PS51388"/>
    </source>
</evidence>
<dbReference type="GO" id="GO:0005874">
    <property type="term" value="C:microtubule"/>
    <property type="evidence" value="ECO:0007669"/>
    <property type="project" value="TreeGrafter"/>
</dbReference>
<dbReference type="GO" id="GO:0006897">
    <property type="term" value="P:endocytosis"/>
    <property type="evidence" value="ECO:0007669"/>
    <property type="project" value="TreeGrafter"/>
</dbReference>
<feature type="domain" description="GED" evidence="4">
    <location>
        <begin position="596"/>
        <end position="687"/>
    </location>
</feature>
<dbReference type="STRING" id="1283841.A0A084QYW3"/>
<dbReference type="GO" id="GO:0016020">
    <property type="term" value="C:membrane"/>
    <property type="evidence" value="ECO:0007669"/>
    <property type="project" value="TreeGrafter"/>
</dbReference>
<keyword evidence="2" id="KW-0342">GTP-binding</keyword>
<dbReference type="HOGENOM" id="CLU_008964_7_1_1"/>
<dbReference type="GO" id="GO:0016559">
    <property type="term" value="P:peroxisome fission"/>
    <property type="evidence" value="ECO:0007669"/>
    <property type="project" value="TreeGrafter"/>
</dbReference>
<evidence type="ECO:0000259" key="5">
    <source>
        <dbReference type="PROSITE" id="PS51718"/>
    </source>
</evidence>
<reference evidence="6 7" key="1">
    <citation type="journal article" date="2014" name="BMC Genomics">
        <title>Comparative genome sequencing reveals chemotype-specific gene clusters in the toxigenic black mold Stachybotrys.</title>
        <authorList>
            <person name="Semeiks J."/>
            <person name="Borek D."/>
            <person name="Otwinowski Z."/>
            <person name="Grishin N.V."/>
        </authorList>
    </citation>
    <scope>NUCLEOTIDE SEQUENCE [LARGE SCALE GENOMIC DNA]</scope>
    <source>
        <strain evidence="6 7">IBT 40285</strain>
    </source>
</reference>
<dbReference type="InterPro" id="IPR027417">
    <property type="entry name" value="P-loop_NTPase"/>
</dbReference>
<dbReference type="InterPro" id="IPR001401">
    <property type="entry name" value="Dynamin_GTPase"/>
</dbReference>
<dbReference type="CDD" id="cd08771">
    <property type="entry name" value="DLP_1"/>
    <property type="match status" value="1"/>
</dbReference>
<dbReference type="GO" id="GO:0003924">
    <property type="term" value="F:GTPase activity"/>
    <property type="evidence" value="ECO:0007669"/>
    <property type="project" value="InterPro"/>
</dbReference>
<gene>
    <name evidence="6" type="ORF">S40285_00126</name>
</gene>
<evidence type="ECO:0000313" key="7">
    <source>
        <dbReference type="Proteomes" id="UP000028524"/>
    </source>
</evidence>
<dbReference type="SMART" id="SM00053">
    <property type="entry name" value="DYNc"/>
    <property type="match status" value="1"/>
</dbReference>
<dbReference type="GO" id="GO:0005525">
    <property type="term" value="F:GTP binding"/>
    <property type="evidence" value="ECO:0007669"/>
    <property type="project" value="InterPro"/>
</dbReference>
<dbReference type="OMA" id="MVERYMA"/>
<dbReference type="AlphaFoldDB" id="A0A084QYW3"/>
<dbReference type="InterPro" id="IPR000375">
    <property type="entry name" value="Dynamin_stalk"/>
</dbReference>
<dbReference type="InterPro" id="IPR022812">
    <property type="entry name" value="Dynamin"/>
</dbReference>
<sequence>MAITDLQSKDHRDLLDIIDQLRSQGFSRYVDLPEIIVCGDQSAGKSSVLEAISGMSFPTKDNLCTRFATELILRRHPTPSIKFSIMPGDDRYPDEKDFLSNWRPEVDLEGDGLEVVIEEAKTAMGLSTTKLFCNDILRVELSGPTQPHLTMVDLPGLFRAGNKEQSADNVELVRNMVTRYMNRPRSIILAVVSAKNEYVLQDVTVLAKQADPQGLRTMGLITKPDTLDSGSDSEKSWIQLALNKDVELSLGWHVLKNRSYEQRDFTSAQRDAAEEEFFSTGVWMSIDRSCCAVKSLKSRLSLVLKQQILDQLPSLVADVEHGIQECNAKLTRLGDARESPEQQLRYLTRVSQKFTTLITSAIEGRYSDGFFGDMKGFHGYEKRLRAVVQNRLEDFAIEMRERGQSLVITESEDDQTYGDRGISRSQYIGEVKEKMSLSRGCELPGLFNPGIVNDLFVEQCQPWRGIVANMAQDVLDSVHRTTKCIIQQAAADDAVDEILILLEARIEQCKASMDEKIVELLQPHYGLHAITYNHQLARNVQAAQRARNRAAIEKKIRETFGTRGFKDVDSKVNINPAQIMDLFLDEIEPDMGRFGCSIAVDYMQAYYEVALDRFIDDISVIAIEGCLIRRLPSLLTPNAVLELEPAEIKHLVGENDETALKRTKLIEKLKTLQKGLQDIKRFQRHRDATSATLQRTSQSSVLESHASEVTYPTPSTSVKDLETSDLREQGWEIPSSKRIYYA</sequence>
<dbReference type="GO" id="GO:0048312">
    <property type="term" value="P:intracellular distribution of mitochondria"/>
    <property type="evidence" value="ECO:0007669"/>
    <property type="project" value="TreeGrafter"/>
</dbReference>
<feature type="region of interest" description="Disordered" evidence="3">
    <location>
        <begin position="687"/>
        <end position="723"/>
    </location>
</feature>
<feature type="domain" description="Dynamin-type G" evidence="5">
    <location>
        <begin position="29"/>
        <end position="313"/>
    </location>
</feature>
<dbReference type="InterPro" id="IPR045063">
    <property type="entry name" value="Dynamin_N"/>
</dbReference>
<dbReference type="Pfam" id="PF01031">
    <property type="entry name" value="Dynamin_M"/>
    <property type="match status" value="1"/>
</dbReference>
<dbReference type="InterPro" id="IPR020850">
    <property type="entry name" value="GED_dom"/>
</dbReference>